<evidence type="ECO:0000259" key="1">
    <source>
        <dbReference type="PROSITE" id="PS50097"/>
    </source>
</evidence>
<dbReference type="CDD" id="cd18186">
    <property type="entry name" value="BTB_POZ_ZBTB_KLHL-like"/>
    <property type="match status" value="1"/>
</dbReference>
<accession>A0A9P4IYJ7</accession>
<proteinExistence type="predicted"/>
<name>A0A9P4IYJ7_9PEZI</name>
<reference evidence="2" key="1">
    <citation type="journal article" date="2020" name="Stud. Mycol.">
        <title>101 Dothideomycetes genomes: a test case for predicting lifestyles and emergence of pathogens.</title>
        <authorList>
            <person name="Haridas S."/>
            <person name="Albert R."/>
            <person name="Binder M."/>
            <person name="Bloem J."/>
            <person name="Labutti K."/>
            <person name="Salamov A."/>
            <person name="Andreopoulos B."/>
            <person name="Baker S."/>
            <person name="Barry K."/>
            <person name="Bills G."/>
            <person name="Bluhm B."/>
            <person name="Cannon C."/>
            <person name="Castanera R."/>
            <person name="Culley D."/>
            <person name="Daum C."/>
            <person name="Ezra D."/>
            <person name="Gonzalez J."/>
            <person name="Henrissat B."/>
            <person name="Kuo A."/>
            <person name="Liang C."/>
            <person name="Lipzen A."/>
            <person name="Lutzoni F."/>
            <person name="Magnuson J."/>
            <person name="Mondo S."/>
            <person name="Nolan M."/>
            <person name="Ohm R."/>
            <person name="Pangilinan J."/>
            <person name="Park H.-J."/>
            <person name="Ramirez L."/>
            <person name="Alfaro M."/>
            <person name="Sun H."/>
            <person name="Tritt A."/>
            <person name="Yoshinaga Y."/>
            <person name="Zwiers L.-H."/>
            <person name="Turgeon B."/>
            <person name="Goodwin S."/>
            <person name="Spatafora J."/>
            <person name="Crous P."/>
            <person name="Grigoriev I."/>
        </authorList>
    </citation>
    <scope>NUCLEOTIDE SEQUENCE</scope>
    <source>
        <strain evidence="2">CBS 260.36</strain>
    </source>
</reference>
<dbReference type="InterPro" id="IPR011333">
    <property type="entry name" value="SKP1/BTB/POZ_sf"/>
</dbReference>
<dbReference type="AlphaFoldDB" id="A0A9P4IYJ7"/>
<protein>
    <recommendedName>
        <fullName evidence="1">BTB domain-containing protein</fullName>
    </recommendedName>
</protein>
<dbReference type="OrthoDB" id="5275938at2759"/>
<dbReference type="Gene3D" id="3.30.710.10">
    <property type="entry name" value="Potassium Channel Kv1.1, Chain A"/>
    <property type="match status" value="1"/>
</dbReference>
<dbReference type="InterPro" id="IPR000210">
    <property type="entry name" value="BTB/POZ_dom"/>
</dbReference>
<evidence type="ECO:0000313" key="3">
    <source>
        <dbReference type="Proteomes" id="UP000799439"/>
    </source>
</evidence>
<dbReference type="EMBL" id="ML996090">
    <property type="protein sequence ID" value="KAF2150070.1"/>
    <property type="molecule type" value="Genomic_DNA"/>
</dbReference>
<sequence>MKQQNPTAVLDNHQWEQPLPEGGCINPGGDLILELYGGETLLVSSEILSSMSPVFHSIFSGRWAEYAPRDENSRARHCLDDDDPELFKHLLICAHGHWNMLPGIVAQICDGDDSLAELAGLAALGNKYDCLDLVKEMTWKHYLAIIDGNLSLLELGTLAEYAAYMRNAAEFYRLTRRIVLESDTPFCRLQPSDILTPDIIAGLTAQRRRLDIETYFCYFTLRATRGPSGGIAILPDDDAMVDLKSGFNSQPRRPPSWVMSRLYAFAFDPRVAPHNVDPIGNPCTGGTYNCTCYFHILMADLQAAQAGLCLQCARLGRVSAMAIWGCRVMCPRSTSDGWTIQELRTRQPF</sequence>
<dbReference type="PROSITE" id="PS50097">
    <property type="entry name" value="BTB"/>
    <property type="match status" value="1"/>
</dbReference>
<dbReference type="Proteomes" id="UP000799439">
    <property type="component" value="Unassembled WGS sequence"/>
</dbReference>
<keyword evidence="3" id="KW-1185">Reference proteome</keyword>
<organism evidence="2 3">
    <name type="scientific">Myriangium duriaei CBS 260.36</name>
    <dbReference type="NCBI Taxonomy" id="1168546"/>
    <lineage>
        <taxon>Eukaryota</taxon>
        <taxon>Fungi</taxon>
        <taxon>Dikarya</taxon>
        <taxon>Ascomycota</taxon>
        <taxon>Pezizomycotina</taxon>
        <taxon>Dothideomycetes</taxon>
        <taxon>Dothideomycetidae</taxon>
        <taxon>Myriangiales</taxon>
        <taxon>Myriangiaceae</taxon>
        <taxon>Myriangium</taxon>
    </lineage>
</organism>
<gene>
    <name evidence="2" type="ORF">K461DRAFT_270604</name>
</gene>
<feature type="domain" description="BTB" evidence="1">
    <location>
        <begin position="29"/>
        <end position="91"/>
    </location>
</feature>
<comment type="caution">
    <text evidence="2">The sequence shown here is derived from an EMBL/GenBank/DDBJ whole genome shotgun (WGS) entry which is preliminary data.</text>
</comment>
<evidence type="ECO:0000313" key="2">
    <source>
        <dbReference type="EMBL" id="KAF2150070.1"/>
    </source>
</evidence>